<evidence type="ECO:0000313" key="2">
    <source>
        <dbReference type="EMBL" id="KAL3767170.1"/>
    </source>
</evidence>
<feature type="compositionally biased region" description="Low complexity" evidence="1">
    <location>
        <begin position="1049"/>
        <end position="1064"/>
    </location>
</feature>
<dbReference type="AlphaFoldDB" id="A0ABD3MTA3"/>
<dbReference type="EMBL" id="JALLBG020000077">
    <property type="protein sequence ID" value="KAL3767170.1"/>
    <property type="molecule type" value="Genomic_DNA"/>
</dbReference>
<sequence length="1064" mass="113354">MHDKGPPSPSSPAVSPSSNGGGADGNGSDFYYYPMYTSTLTIGTCTNNGNEPDRYHDSPNNFLFDTLEECCQAWYVDVVGCTVGNAFPTGEPEQLLVRDTMTGELLSGKTIASTNDAITTTSPVSSQGDDEEVAVESGGEDIAMAFNSAPGGGVNVADTNGSNHQFYPSFDAVLYPDGACINDGNAPVEFMSNPTTFFYATEHDCCEAWFMDVDACLNGAASTAAAVASAAAHDHAPASENADDEKIDEKGEEEEEDGTLWPTWADDGIKVEEDEEDGSLWPTWADDDTKMKEDVMVSIGDESGSLWPTWSTADGNNEEEEDMSSNAAEITLSAPDVAEPTTQSNITPSHDESVALYDSFETGDFTKYDWGTPTHKSDEDLPLGSYDNSDSRNIAAWEVDRTSMAYDGNYAARVGLLRSPGSQSNLTITLEGVDVSRGGLLIYAIRAMVEMPVDIMYLTVDDKVARTYDKVTVGNSEDGNEWVEDSVMLLPGQHVVTWSYQYFGMPKEGDPEFETYTMDPRRVGNSWVDAIELLPLTGDMVWPDSGEGAQAILRNSRGGDDVAQWSLVTDGHAFLGEHSFIAYTKDITSSSRNYAEISWTVVAGPAGGVLSFAAFGSIFAPLDILEFRVDGVPEVALTIPTSDWEEYFVNIEPGRHSLKWRLLKNAPGLSDEIIESLDVPEGYQGYAKIDGVKYVENQVYLTSTTSTSSAAEVSSTTTTEIPASTESSAKTEPASETTEATPTTTTSTAVTTTTSEPPMQESKAEVTTSTSSTAADASPTSTTSTEPVQEQGSTSTGCPDGLKPVDGLPNCCLEIPNYLGDGACDHSAPYNTEECAFDLGDCCYETCNKDSPYGCLTVEGNAEDVGPFGFFCLDPRYSIIDEENCKVENRGWIGDGGCDAEGGYNTEEFTPNFLLTNTSFSGGWDMGDCCKETCNEEFSFYPCGSHQPFTCMNPQHSGSGEEGAADTDVTTAATKIPPTTTAVDAEEASALATSGVAEIETASTTTTTKTSADPEVTTGATVGSEGTSSSTSAMEDSSTTTKPSEDAETTSTSTTELPVTTTEP</sequence>
<evidence type="ECO:0000256" key="1">
    <source>
        <dbReference type="SAM" id="MobiDB-lite"/>
    </source>
</evidence>
<dbReference type="Proteomes" id="UP001530293">
    <property type="component" value="Unassembled WGS sequence"/>
</dbReference>
<feature type="compositionally biased region" description="Polar residues" evidence="1">
    <location>
        <begin position="786"/>
        <end position="797"/>
    </location>
</feature>
<feature type="compositionally biased region" description="Low complexity" evidence="1">
    <location>
        <begin position="767"/>
        <end position="785"/>
    </location>
</feature>
<feature type="region of interest" description="Disordered" evidence="1">
    <location>
        <begin position="976"/>
        <end position="1064"/>
    </location>
</feature>
<comment type="caution">
    <text evidence="2">The sequence shown here is derived from an EMBL/GenBank/DDBJ whole genome shotgun (WGS) entry which is preliminary data.</text>
</comment>
<accession>A0ABD3MTA3</accession>
<feature type="compositionally biased region" description="Polar residues" evidence="1">
    <location>
        <begin position="306"/>
        <end position="315"/>
    </location>
</feature>
<proteinExistence type="predicted"/>
<protein>
    <submittedName>
        <fullName evidence="2">Uncharacterized protein</fullName>
    </submittedName>
</protein>
<feature type="compositionally biased region" description="Low complexity" evidence="1">
    <location>
        <begin position="705"/>
        <end position="758"/>
    </location>
</feature>
<feature type="compositionally biased region" description="Pro residues" evidence="1">
    <location>
        <begin position="1"/>
        <end position="10"/>
    </location>
</feature>
<feature type="region of interest" description="Disordered" evidence="1">
    <location>
        <begin position="231"/>
        <end position="285"/>
    </location>
</feature>
<feature type="region of interest" description="Disordered" evidence="1">
    <location>
        <begin position="705"/>
        <end position="801"/>
    </location>
</feature>
<feature type="compositionally biased region" description="Acidic residues" evidence="1">
    <location>
        <begin position="241"/>
        <end position="258"/>
    </location>
</feature>
<feature type="region of interest" description="Disordered" evidence="1">
    <location>
        <begin position="1"/>
        <end position="21"/>
    </location>
</feature>
<feature type="region of interest" description="Disordered" evidence="1">
    <location>
        <begin position="302"/>
        <end position="325"/>
    </location>
</feature>
<gene>
    <name evidence="2" type="ORF">ACHAWU_003261</name>
</gene>
<organism evidence="2 3">
    <name type="scientific">Discostella pseudostelligera</name>
    <dbReference type="NCBI Taxonomy" id="259834"/>
    <lineage>
        <taxon>Eukaryota</taxon>
        <taxon>Sar</taxon>
        <taxon>Stramenopiles</taxon>
        <taxon>Ochrophyta</taxon>
        <taxon>Bacillariophyta</taxon>
        <taxon>Coscinodiscophyceae</taxon>
        <taxon>Thalassiosirophycidae</taxon>
        <taxon>Stephanodiscales</taxon>
        <taxon>Stephanodiscaceae</taxon>
        <taxon>Discostella</taxon>
    </lineage>
</organism>
<name>A0ABD3MTA3_9STRA</name>
<keyword evidence="3" id="KW-1185">Reference proteome</keyword>
<reference evidence="2 3" key="1">
    <citation type="submission" date="2024-10" db="EMBL/GenBank/DDBJ databases">
        <title>Updated reference genomes for cyclostephanoid diatoms.</title>
        <authorList>
            <person name="Roberts W.R."/>
            <person name="Alverson A.J."/>
        </authorList>
    </citation>
    <scope>NUCLEOTIDE SEQUENCE [LARGE SCALE GENOMIC DNA]</scope>
    <source>
        <strain evidence="2 3">AJA232-27</strain>
    </source>
</reference>
<feature type="compositionally biased region" description="Low complexity" evidence="1">
    <location>
        <begin position="1001"/>
        <end position="1041"/>
    </location>
</feature>
<evidence type="ECO:0000313" key="3">
    <source>
        <dbReference type="Proteomes" id="UP001530293"/>
    </source>
</evidence>